<dbReference type="GO" id="GO:0016787">
    <property type="term" value="F:hydrolase activity"/>
    <property type="evidence" value="ECO:0007669"/>
    <property type="project" value="UniProtKB-KW"/>
</dbReference>
<protein>
    <submittedName>
        <fullName evidence="2">Hydrolase</fullName>
    </submittedName>
</protein>
<geneLocation type="plasmid" evidence="3">
    <name>pmdjk44.1</name>
</geneLocation>
<dbReference type="KEGG" id="salf:SMD44_p10002"/>
<dbReference type="OrthoDB" id="4222986at2"/>
<sequence>MLAQVKTPVLLTHHFHMTDPDTGQLMGAMTDIPGRSGPPPDGVHRPAVTFTRSTPRDTMHEPMAQQYVDVITDWIKTLP</sequence>
<dbReference type="Proteomes" id="UP000195880">
    <property type="component" value="Plasmid pMDJK44.1"/>
</dbReference>
<gene>
    <name evidence="2" type="ORF">SMD44_p10002</name>
</gene>
<evidence type="ECO:0000313" key="2">
    <source>
        <dbReference type="EMBL" id="ATM24501.1"/>
    </source>
</evidence>
<evidence type="ECO:0000313" key="3">
    <source>
        <dbReference type="Proteomes" id="UP000195880"/>
    </source>
</evidence>
<proteinExistence type="predicted"/>
<organism evidence="2 3">
    <name type="scientific">Streptomyces alboflavus</name>
    <dbReference type="NCBI Taxonomy" id="67267"/>
    <lineage>
        <taxon>Bacteria</taxon>
        <taxon>Bacillati</taxon>
        <taxon>Actinomycetota</taxon>
        <taxon>Actinomycetes</taxon>
        <taxon>Kitasatosporales</taxon>
        <taxon>Streptomycetaceae</taxon>
        <taxon>Streptomyces</taxon>
    </lineage>
</organism>
<keyword evidence="3" id="KW-1185">Reference proteome</keyword>
<keyword evidence="2" id="KW-0378">Hydrolase</keyword>
<evidence type="ECO:0000256" key="1">
    <source>
        <dbReference type="SAM" id="MobiDB-lite"/>
    </source>
</evidence>
<keyword evidence="2" id="KW-0614">Plasmid</keyword>
<dbReference type="EMBL" id="CP023976">
    <property type="protein sequence ID" value="ATM24501.1"/>
    <property type="molecule type" value="Genomic_DNA"/>
</dbReference>
<accession>A0A291W4D4</accession>
<feature type="region of interest" description="Disordered" evidence="1">
    <location>
        <begin position="18"/>
        <end position="46"/>
    </location>
</feature>
<dbReference type="AlphaFoldDB" id="A0A291W4D4"/>
<reference evidence="2 3" key="1">
    <citation type="submission" date="2017-10" db="EMBL/GenBank/DDBJ databases">
        <title>Streptomyces alboflavus Genome sequencing and assembly.</title>
        <authorList>
            <person name="Wang Y."/>
            <person name="Du B."/>
            <person name="Ding Y."/>
            <person name="Liu H."/>
            <person name="Hou Q."/>
            <person name="Liu K."/>
            <person name="Wang C."/>
            <person name="Yao L."/>
        </authorList>
    </citation>
    <scope>NUCLEOTIDE SEQUENCE [LARGE SCALE GENOMIC DNA]</scope>
    <source>
        <strain evidence="2 3">MDJK44</strain>
        <plasmid evidence="3">Plasmid pmdjk44.1</plasmid>
    </source>
</reference>
<dbReference type="RefSeq" id="WP_100112352.1">
    <property type="nucleotide sequence ID" value="NZ_CP023976.1"/>
</dbReference>
<name>A0A291W4D4_9ACTN</name>